<feature type="region of interest" description="Disordered" evidence="1">
    <location>
        <begin position="459"/>
        <end position="561"/>
    </location>
</feature>
<feature type="chain" id="PRO_5004550432" evidence="2">
    <location>
        <begin position="29"/>
        <end position="861"/>
    </location>
</feature>
<feature type="compositionally biased region" description="Low complexity" evidence="1">
    <location>
        <begin position="462"/>
        <end position="523"/>
    </location>
</feature>
<keyword evidence="4" id="KW-1185">Reference proteome</keyword>
<dbReference type="STRING" id="743788.S8ED04"/>
<proteinExistence type="predicted"/>
<feature type="compositionally biased region" description="Polar residues" evidence="1">
    <location>
        <begin position="541"/>
        <end position="551"/>
    </location>
</feature>
<keyword evidence="2" id="KW-0732">Signal</keyword>
<feature type="compositionally biased region" description="Low complexity" evidence="1">
    <location>
        <begin position="781"/>
        <end position="815"/>
    </location>
</feature>
<dbReference type="Proteomes" id="UP000015241">
    <property type="component" value="Unassembled WGS sequence"/>
</dbReference>
<feature type="signal peptide" evidence="2">
    <location>
        <begin position="1"/>
        <end position="28"/>
    </location>
</feature>
<dbReference type="OrthoDB" id="3362371at2759"/>
<feature type="region of interest" description="Disordered" evidence="1">
    <location>
        <begin position="40"/>
        <end position="120"/>
    </location>
</feature>
<name>S8ED04_FOMSC</name>
<evidence type="ECO:0000313" key="3">
    <source>
        <dbReference type="EMBL" id="EPT01119.1"/>
    </source>
</evidence>
<organism evidence="3 4">
    <name type="scientific">Fomitopsis schrenkii</name>
    <name type="common">Brown rot fungus</name>
    <dbReference type="NCBI Taxonomy" id="2126942"/>
    <lineage>
        <taxon>Eukaryota</taxon>
        <taxon>Fungi</taxon>
        <taxon>Dikarya</taxon>
        <taxon>Basidiomycota</taxon>
        <taxon>Agaricomycotina</taxon>
        <taxon>Agaricomycetes</taxon>
        <taxon>Polyporales</taxon>
        <taxon>Fomitopsis</taxon>
    </lineage>
</organism>
<dbReference type="InParanoid" id="S8ED04"/>
<feature type="region of interest" description="Disordered" evidence="1">
    <location>
        <begin position="366"/>
        <end position="387"/>
    </location>
</feature>
<feature type="compositionally biased region" description="Polar residues" evidence="1">
    <location>
        <begin position="691"/>
        <end position="702"/>
    </location>
</feature>
<feature type="region of interest" description="Disordered" evidence="1">
    <location>
        <begin position="230"/>
        <end position="253"/>
    </location>
</feature>
<feature type="compositionally biased region" description="Low complexity" evidence="1">
    <location>
        <begin position="368"/>
        <end position="387"/>
    </location>
</feature>
<dbReference type="eggNOG" id="ENOG502S37J">
    <property type="taxonomic scope" value="Eukaryota"/>
</dbReference>
<feature type="compositionally biased region" description="Low complexity" evidence="1">
    <location>
        <begin position="634"/>
        <end position="678"/>
    </location>
</feature>
<evidence type="ECO:0000256" key="2">
    <source>
        <dbReference type="SAM" id="SignalP"/>
    </source>
</evidence>
<accession>S8ED04</accession>
<evidence type="ECO:0000313" key="4">
    <source>
        <dbReference type="Proteomes" id="UP000015241"/>
    </source>
</evidence>
<dbReference type="EMBL" id="KE504144">
    <property type="protein sequence ID" value="EPT01119.1"/>
    <property type="molecule type" value="Genomic_DNA"/>
</dbReference>
<dbReference type="HOGENOM" id="CLU_332335_0_0_1"/>
<evidence type="ECO:0000256" key="1">
    <source>
        <dbReference type="SAM" id="MobiDB-lite"/>
    </source>
</evidence>
<dbReference type="AlphaFoldDB" id="S8ED04"/>
<feature type="compositionally biased region" description="Basic and acidic residues" evidence="1">
    <location>
        <begin position="241"/>
        <end position="253"/>
    </location>
</feature>
<reference evidence="3 4" key="1">
    <citation type="journal article" date="2012" name="Science">
        <title>The Paleozoic origin of enzymatic lignin decomposition reconstructed from 31 fungal genomes.</title>
        <authorList>
            <person name="Floudas D."/>
            <person name="Binder M."/>
            <person name="Riley R."/>
            <person name="Barry K."/>
            <person name="Blanchette R.A."/>
            <person name="Henrissat B."/>
            <person name="Martinez A.T."/>
            <person name="Otillar R."/>
            <person name="Spatafora J.W."/>
            <person name="Yadav J.S."/>
            <person name="Aerts A."/>
            <person name="Benoit I."/>
            <person name="Boyd A."/>
            <person name="Carlson A."/>
            <person name="Copeland A."/>
            <person name="Coutinho P.M."/>
            <person name="de Vries R.P."/>
            <person name="Ferreira P."/>
            <person name="Findley K."/>
            <person name="Foster B."/>
            <person name="Gaskell J."/>
            <person name="Glotzer D."/>
            <person name="Gorecki P."/>
            <person name="Heitman J."/>
            <person name="Hesse C."/>
            <person name="Hori C."/>
            <person name="Igarashi K."/>
            <person name="Jurgens J.A."/>
            <person name="Kallen N."/>
            <person name="Kersten P."/>
            <person name="Kohler A."/>
            <person name="Kuees U."/>
            <person name="Kumar T.K.A."/>
            <person name="Kuo A."/>
            <person name="LaButti K."/>
            <person name="Larrondo L.F."/>
            <person name="Lindquist E."/>
            <person name="Ling A."/>
            <person name="Lombard V."/>
            <person name="Lucas S."/>
            <person name="Lundell T."/>
            <person name="Martin R."/>
            <person name="McLaughlin D.J."/>
            <person name="Morgenstern I."/>
            <person name="Morin E."/>
            <person name="Murat C."/>
            <person name="Nagy L.G."/>
            <person name="Nolan M."/>
            <person name="Ohm R.A."/>
            <person name="Patyshakuliyeva A."/>
            <person name="Rokas A."/>
            <person name="Ruiz-Duenas F.J."/>
            <person name="Sabat G."/>
            <person name="Salamov A."/>
            <person name="Samejima M."/>
            <person name="Schmutz J."/>
            <person name="Slot J.C."/>
            <person name="St John F."/>
            <person name="Stenlid J."/>
            <person name="Sun H."/>
            <person name="Sun S."/>
            <person name="Syed K."/>
            <person name="Tsang A."/>
            <person name="Wiebenga A."/>
            <person name="Young D."/>
            <person name="Pisabarro A."/>
            <person name="Eastwood D.C."/>
            <person name="Martin F."/>
            <person name="Cullen D."/>
            <person name="Grigoriev I.V."/>
            <person name="Hibbett D.S."/>
        </authorList>
    </citation>
    <scope>NUCLEOTIDE SEQUENCE</scope>
    <source>
        <strain evidence="4">FP-58527</strain>
    </source>
</reference>
<feature type="compositionally biased region" description="Low complexity" evidence="1">
    <location>
        <begin position="707"/>
        <end position="754"/>
    </location>
</feature>
<feature type="region of interest" description="Disordered" evidence="1">
    <location>
        <begin position="578"/>
        <end position="815"/>
    </location>
</feature>
<feature type="compositionally biased region" description="Polar residues" evidence="1">
    <location>
        <begin position="770"/>
        <end position="780"/>
    </location>
</feature>
<protein>
    <submittedName>
        <fullName evidence="3">Uncharacterized protein</fullName>
    </submittedName>
</protein>
<sequence length="861" mass="88224">MVLQRRFTLLAALTTLAAVSVLPPSVEGAVVPADYKEAEASTSTTDAHHSAHSHTLTHTDSAADHARPTSTDDDSDGKPQRKQQPVLPLPSSMSGSPSSNAKDGGNDEERHDSDSDKREVWDQSDYGLNGESWLANHDDDYLNLDMSVMHVPYSKRHDHDRERHHDEVIVNGDHDDVHMHRRTVHSRIRIRAPDEIADVSGGALPHFLPDDGLARRSSHDRHRHGEVVINGSNDNVHVPRSPHDHHDHDDDRHGHDEVVVNGDNDHVDDHYRRADLDPFVYVSDDHGSPYLIARTKRDGQQINGVPGSIDIMSEDPSSPNALKIASLVLSAPSNGTTAGNSTSTASSFVLNASGSDHTQMYLVATPGAANSTSPSNSTSADNSTSAGNSTDLSFIQVALQIPVFNEETAQMDPYCATFDPNPPAPSPLTVEECMANNTAGGEHKSQLFAFEPATGVIRPMWSSNSSDPSLDPDGSVSGPDNSTATTSAGSGPSSTASSSSSSATSSSDSASTATDSMSSAAPAGTNLAQDFVKNLEDDWTEATTPPSQASSAKAFDSDPASQARNVTLVFTPAAPVVAPAAGTGPIKAIAPPSGANGSGDDTEDSSGASGDDDDSNFGNDSGDDSDDDDDDGADLSVASSTMASGSSLDVSTTAPTASSTSAAAGTSDSASSTTTSSTGIFSDPAAKIASESASTTAVTDSTMVAMDSATTPTDSATTVTDSTTTATGSTTATDVTSTTAVSDSATMTSATTSTQNPSLAVEVYEPGATASHSGFESSSLSATDSGFSGASTASSTVTASGTDSSSSVVPTSSTSVVARQVSNASDSSAVASGTNTASASVVDVTGFAGKFREGTVVPETV</sequence>
<gene>
    <name evidence="3" type="ORF">FOMPIDRAFT_1049099</name>
</gene>
<feature type="compositionally biased region" description="Low complexity" evidence="1">
    <location>
        <begin position="85"/>
        <end position="99"/>
    </location>
</feature>
<feature type="compositionally biased region" description="Acidic residues" evidence="1">
    <location>
        <begin position="600"/>
        <end position="633"/>
    </location>
</feature>
<feature type="compositionally biased region" description="Basic and acidic residues" evidence="1">
    <location>
        <begin position="104"/>
        <end position="120"/>
    </location>
</feature>